<proteinExistence type="predicted"/>
<sequence>MNSAQKKRKSDVYVSIPPSYFISLFKVYIHILRVIIFYCCAIWFLSIVIGVKNIYVLDTFSIDVFQFTTDSCSSGEEPHSQLGSVASLCTPHRGSNFIRGHLRSSARSMPTESDLVSGLCNSYVSPRDFLRRKSMRLREKLTGSMADLPEEREEFPPLAEAESEEFLDNDATTPMQDDEIEKRRDNYYMGYIYIYVQVIYFGFYRAKTAAYYGQSDPNQEYLDQENEIPYKGCQLNKTQLYNSPKKIAEYLLSTTNETTPVNTSIAFPPETRSCTLSMKRSTPSSSSLHRKMSAVIKKSFGMANTATVKQHSQTPAGIIKRSATGKEGHRMMSVAMRRCSDSKYWKYDQLSVIKFLLCFFNDSNKFKRYVSNNIMYLTLFLMFLFLVTNSKELMRLQQRSRRIEEAKVKENVPHILNSCLEDARLFLEKVRIADEPVLDLLEKGGFDAVVVDVMVNGKPGLFHYDMVVIVVSPIAEHILTGKLGDDIHHRAMQVPYRNGIIERIDGPNVFFIMTENSDPVDKRIRVGIAAGMREAFENGKVLSVVRFIYLYSSTFLYSNCHFFVLFLCRFNELRMITVGSVKSIVFFSLCIQCFFAGCVTLAGVTRKNVQLLKNRYENMLEAEIKCKLQEENSLNMEESVDKAIINLKLVLYTDGNEFILTLLFMSFLQPFQKKYDHNNDHKLSKNESEFLADVEFDVSFNESDTIFPLADKDLDGFISTPELSTLLIYLRQKAIEDGKEKLASFDKNHNGVVSYEEIKADILRDTDGFTLKQLFKTIDFDKVFEYNYHLSVVEFMALEQELAALKENQTRTVTPKIIHIHPTMSTTLKTTARSELKVVREKRETVNEEKGLTCIFC</sequence>
<feature type="domain" description="EF-hand" evidence="3">
    <location>
        <begin position="733"/>
        <end position="768"/>
    </location>
</feature>
<feature type="transmembrane region" description="Helical" evidence="2">
    <location>
        <begin position="541"/>
        <end position="564"/>
    </location>
</feature>
<protein>
    <submittedName>
        <fullName evidence="5">EF-hand domain-containing protein</fullName>
    </submittedName>
</protein>
<accession>A0A1I7WFA4</accession>
<dbReference type="PROSITE" id="PS50222">
    <property type="entry name" value="EF_HAND_2"/>
    <property type="match status" value="1"/>
</dbReference>
<evidence type="ECO:0000259" key="3">
    <source>
        <dbReference type="PROSITE" id="PS50222"/>
    </source>
</evidence>
<dbReference type="InterPro" id="IPR011992">
    <property type="entry name" value="EF-hand-dom_pair"/>
</dbReference>
<dbReference type="GO" id="GO:0005509">
    <property type="term" value="F:calcium ion binding"/>
    <property type="evidence" value="ECO:0007669"/>
    <property type="project" value="InterPro"/>
</dbReference>
<dbReference type="InterPro" id="IPR002048">
    <property type="entry name" value="EF_hand_dom"/>
</dbReference>
<dbReference type="AlphaFoldDB" id="A0A1I7WFA4"/>
<keyword evidence="2" id="KW-0812">Transmembrane</keyword>
<feature type="transmembrane region" description="Helical" evidence="2">
    <location>
        <begin position="374"/>
        <end position="394"/>
    </location>
</feature>
<dbReference type="WBParaSite" id="Hba_03654">
    <property type="protein sequence ID" value="Hba_03654"/>
    <property type="gene ID" value="Hba_03654"/>
</dbReference>
<evidence type="ECO:0000256" key="1">
    <source>
        <dbReference type="ARBA" id="ARBA00022837"/>
    </source>
</evidence>
<dbReference type="PROSITE" id="PS00018">
    <property type="entry name" value="EF_HAND_1"/>
    <property type="match status" value="1"/>
</dbReference>
<dbReference type="Gene3D" id="1.10.238.10">
    <property type="entry name" value="EF-hand"/>
    <property type="match status" value="1"/>
</dbReference>
<organism evidence="4 5">
    <name type="scientific">Heterorhabditis bacteriophora</name>
    <name type="common">Entomopathogenic nematode worm</name>
    <dbReference type="NCBI Taxonomy" id="37862"/>
    <lineage>
        <taxon>Eukaryota</taxon>
        <taxon>Metazoa</taxon>
        <taxon>Ecdysozoa</taxon>
        <taxon>Nematoda</taxon>
        <taxon>Chromadorea</taxon>
        <taxon>Rhabditida</taxon>
        <taxon>Rhabditina</taxon>
        <taxon>Rhabditomorpha</taxon>
        <taxon>Strongyloidea</taxon>
        <taxon>Heterorhabditidae</taxon>
        <taxon>Heterorhabditis</taxon>
    </lineage>
</organism>
<dbReference type="SUPFAM" id="SSF47473">
    <property type="entry name" value="EF-hand"/>
    <property type="match status" value="1"/>
</dbReference>
<keyword evidence="2" id="KW-1133">Transmembrane helix</keyword>
<keyword evidence="1" id="KW-0106">Calcium</keyword>
<name>A0A1I7WFA4_HETBA</name>
<feature type="transmembrane region" description="Helical" evidence="2">
    <location>
        <begin position="584"/>
        <end position="605"/>
    </location>
</feature>
<feature type="transmembrane region" description="Helical" evidence="2">
    <location>
        <begin position="188"/>
        <end position="206"/>
    </location>
</feature>
<keyword evidence="2" id="KW-0472">Membrane</keyword>
<dbReference type="InterPro" id="IPR018247">
    <property type="entry name" value="EF_Hand_1_Ca_BS"/>
</dbReference>
<keyword evidence="4" id="KW-1185">Reference proteome</keyword>
<reference evidence="5" key="1">
    <citation type="submission" date="2016-11" db="UniProtKB">
        <authorList>
            <consortium name="WormBaseParasite"/>
        </authorList>
    </citation>
    <scope>IDENTIFICATION</scope>
</reference>
<dbReference type="Proteomes" id="UP000095283">
    <property type="component" value="Unplaced"/>
</dbReference>
<evidence type="ECO:0000313" key="4">
    <source>
        <dbReference type="Proteomes" id="UP000095283"/>
    </source>
</evidence>
<evidence type="ECO:0000256" key="2">
    <source>
        <dbReference type="SAM" id="Phobius"/>
    </source>
</evidence>
<evidence type="ECO:0000313" key="5">
    <source>
        <dbReference type="WBParaSite" id="Hba_03654"/>
    </source>
</evidence>
<feature type="transmembrane region" description="Helical" evidence="2">
    <location>
        <begin position="35"/>
        <end position="55"/>
    </location>
</feature>